<comment type="similarity">
    <text evidence="7">Belongs to the binding-protein-dependent transport system permease family.</text>
</comment>
<feature type="domain" description="ABC transmembrane type-1" evidence="8">
    <location>
        <begin position="145"/>
        <end position="337"/>
    </location>
</feature>
<reference evidence="9 11" key="1">
    <citation type="submission" date="2019-07" db="EMBL/GenBank/DDBJ databases">
        <authorList>
            <person name="Qu J.-H."/>
        </authorList>
    </citation>
    <scope>NUCLEOTIDE SEQUENCE [LARGE SCALE GENOMIC DNA]</scope>
    <source>
        <strain evidence="9 11">MDT1-10-3</strain>
    </source>
</reference>
<evidence type="ECO:0000256" key="6">
    <source>
        <dbReference type="ARBA" id="ARBA00023136"/>
    </source>
</evidence>
<dbReference type="Proteomes" id="UP001570846">
    <property type="component" value="Unassembled WGS sequence"/>
</dbReference>
<keyword evidence="4 7" id="KW-0812">Transmembrane</keyword>
<reference evidence="9 11" key="2">
    <citation type="submission" date="2019-09" db="EMBL/GenBank/DDBJ databases">
        <title>A bacterium isolated from glacier soil.</title>
        <authorList>
            <person name="Liu Q."/>
        </authorList>
    </citation>
    <scope>NUCLEOTIDE SEQUENCE [LARGE SCALE GENOMIC DNA]</scope>
    <source>
        <strain evidence="9 11">MDT1-10-3</strain>
    </source>
</reference>
<dbReference type="Proteomes" id="UP000323866">
    <property type="component" value="Unassembled WGS sequence"/>
</dbReference>
<evidence type="ECO:0000256" key="5">
    <source>
        <dbReference type="ARBA" id="ARBA00022989"/>
    </source>
</evidence>
<dbReference type="GO" id="GO:0005886">
    <property type="term" value="C:plasma membrane"/>
    <property type="evidence" value="ECO:0007669"/>
    <property type="project" value="UniProtKB-SubCell"/>
</dbReference>
<sequence length="351" mass="38961">MGKEIKKRTFTRGEKLSLTWFLLFSGAALAAQAITLFGQEPQAHPERAFLPPFTSVAHLLGTDHLGRDLLFYLLLSCRTAWLLAIPPLSLATLLGVVAGTSAAILGNSGLKVSLWKILVLLFLGFLYFYFKGAVNWAITTYSLSYLRYGYEGVLVFLLFLLWGMKVPKGLKRGKNEVAIPIEGALLKIINIWSTLPKLLLLLILSAFTPFSLYSLMGWICVTYWVLPARIARASVLQLKEETYYEATRALGIPFRKVFVQFLWPSIKGPILTNFCFAASGLLGIGSTLAYLGIGIPADVPSWGKLLANARYSYEAWWIFLFPAITLLFSILSLQTLGNRFSARSTQASVTK</sequence>
<dbReference type="RefSeq" id="WP_149099774.1">
    <property type="nucleotide sequence ID" value="NZ_BMMG01000006.1"/>
</dbReference>
<reference evidence="10 12" key="3">
    <citation type="submission" date="2024-08" db="EMBL/GenBank/DDBJ databases">
        <authorList>
            <person name="Wei W."/>
        </authorList>
    </citation>
    <scope>NUCLEOTIDE SEQUENCE [LARGE SCALE GENOMIC DNA]</scope>
    <source>
        <strain evidence="10 12">XU2</strain>
    </source>
</reference>
<evidence type="ECO:0000256" key="7">
    <source>
        <dbReference type="RuleBase" id="RU363032"/>
    </source>
</evidence>
<protein>
    <submittedName>
        <fullName evidence="9">ABC transporter permease</fullName>
    </submittedName>
</protein>
<dbReference type="PROSITE" id="PS50928">
    <property type="entry name" value="ABC_TM1"/>
    <property type="match status" value="1"/>
</dbReference>
<dbReference type="AlphaFoldDB" id="A0A5M8Q9Y7"/>
<evidence type="ECO:0000313" key="11">
    <source>
        <dbReference type="Proteomes" id="UP000323866"/>
    </source>
</evidence>
<dbReference type="InterPro" id="IPR035906">
    <property type="entry name" value="MetI-like_sf"/>
</dbReference>
<evidence type="ECO:0000256" key="1">
    <source>
        <dbReference type="ARBA" id="ARBA00004651"/>
    </source>
</evidence>
<dbReference type="Pfam" id="PF00528">
    <property type="entry name" value="BPD_transp_1"/>
    <property type="match status" value="1"/>
</dbReference>
<gene>
    <name evidence="10" type="ORF">ACD591_10815</name>
    <name evidence="9" type="ORF">FOE74_16680</name>
</gene>
<comment type="caution">
    <text evidence="9">The sequence shown here is derived from an EMBL/GenBank/DDBJ whole genome shotgun (WGS) entry which is preliminary data.</text>
</comment>
<dbReference type="PANTHER" id="PTHR43386">
    <property type="entry name" value="OLIGOPEPTIDE TRANSPORT SYSTEM PERMEASE PROTEIN APPC"/>
    <property type="match status" value="1"/>
</dbReference>
<dbReference type="CDD" id="cd06261">
    <property type="entry name" value="TM_PBP2"/>
    <property type="match status" value="1"/>
</dbReference>
<feature type="transmembrane region" description="Helical" evidence="7">
    <location>
        <begin position="210"/>
        <end position="226"/>
    </location>
</feature>
<dbReference type="Gene3D" id="1.10.3720.10">
    <property type="entry name" value="MetI-like"/>
    <property type="match status" value="1"/>
</dbReference>
<dbReference type="OrthoDB" id="9783218at2"/>
<name>A0A5M8Q9Y7_9BACT</name>
<evidence type="ECO:0000256" key="3">
    <source>
        <dbReference type="ARBA" id="ARBA00022475"/>
    </source>
</evidence>
<evidence type="ECO:0000313" key="9">
    <source>
        <dbReference type="EMBL" id="KAA6431754.1"/>
    </source>
</evidence>
<keyword evidence="3" id="KW-1003">Cell membrane</keyword>
<feature type="transmembrane region" description="Helical" evidence="7">
    <location>
        <begin position="145"/>
        <end position="163"/>
    </location>
</feature>
<evidence type="ECO:0000313" key="10">
    <source>
        <dbReference type="EMBL" id="MFA1771784.1"/>
    </source>
</evidence>
<dbReference type="InterPro" id="IPR050366">
    <property type="entry name" value="BP-dependent_transpt_permease"/>
</dbReference>
<dbReference type="InterPro" id="IPR000515">
    <property type="entry name" value="MetI-like"/>
</dbReference>
<dbReference type="SUPFAM" id="SSF161098">
    <property type="entry name" value="MetI-like"/>
    <property type="match status" value="1"/>
</dbReference>
<dbReference type="PANTHER" id="PTHR43386:SF1">
    <property type="entry name" value="D,D-DIPEPTIDE TRANSPORT SYSTEM PERMEASE PROTEIN DDPC-RELATED"/>
    <property type="match status" value="1"/>
</dbReference>
<keyword evidence="12" id="KW-1185">Reference proteome</keyword>
<evidence type="ECO:0000256" key="2">
    <source>
        <dbReference type="ARBA" id="ARBA00022448"/>
    </source>
</evidence>
<keyword evidence="2 7" id="KW-0813">Transport</keyword>
<organism evidence="9 11">
    <name type="scientific">Rufibacter glacialis</name>
    <dbReference type="NCBI Taxonomy" id="1259555"/>
    <lineage>
        <taxon>Bacteria</taxon>
        <taxon>Pseudomonadati</taxon>
        <taxon>Bacteroidota</taxon>
        <taxon>Cytophagia</taxon>
        <taxon>Cytophagales</taxon>
        <taxon>Hymenobacteraceae</taxon>
        <taxon>Rufibacter</taxon>
    </lineage>
</organism>
<feature type="transmembrane region" description="Helical" evidence="7">
    <location>
        <begin position="270"/>
        <end position="295"/>
    </location>
</feature>
<proteinExistence type="inferred from homology"/>
<dbReference type="EMBL" id="VKKZ01000023">
    <property type="protein sequence ID" value="KAA6431754.1"/>
    <property type="molecule type" value="Genomic_DNA"/>
</dbReference>
<evidence type="ECO:0000313" key="12">
    <source>
        <dbReference type="Proteomes" id="UP001570846"/>
    </source>
</evidence>
<dbReference type="EMBL" id="JBGOGF010000005">
    <property type="protein sequence ID" value="MFA1771784.1"/>
    <property type="molecule type" value="Genomic_DNA"/>
</dbReference>
<evidence type="ECO:0000259" key="8">
    <source>
        <dbReference type="PROSITE" id="PS50928"/>
    </source>
</evidence>
<keyword evidence="6 7" id="KW-0472">Membrane</keyword>
<feature type="transmembrane region" description="Helical" evidence="7">
    <location>
        <begin position="80"/>
        <end position="105"/>
    </location>
</feature>
<feature type="transmembrane region" description="Helical" evidence="7">
    <location>
        <begin position="315"/>
        <end position="333"/>
    </location>
</feature>
<accession>A0A5M8Q9Y7</accession>
<comment type="subcellular location">
    <subcellularLocation>
        <location evidence="1 7">Cell membrane</location>
        <topology evidence="1 7">Multi-pass membrane protein</topology>
    </subcellularLocation>
</comment>
<feature type="transmembrane region" description="Helical" evidence="7">
    <location>
        <begin position="117"/>
        <end position="139"/>
    </location>
</feature>
<evidence type="ECO:0000256" key="4">
    <source>
        <dbReference type="ARBA" id="ARBA00022692"/>
    </source>
</evidence>
<keyword evidence="5 7" id="KW-1133">Transmembrane helix</keyword>
<dbReference type="GO" id="GO:0055085">
    <property type="term" value="P:transmembrane transport"/>
    <property type="evidence" value="ECO:0007669"/>
    <property type="project" value="InterPro"/>
</dbReference>